<reference evidence="1 4" key="2">
    <citation type="submission" date="2018-11" db="EMBL/GenBank/DDBJ databases">
        <title>Species Designations Belie Phenotypic and Genotypic Heterogeneity in Oral Streptococci.</title>
        <authorList>
            <person name="Velsko I."/>
        </authorList>
    </citation>
    <scope>NUCLEOTIDE SEQUENCE [LARGE SCALE GENOMIC DNA]</scope>
    <source>
        <strain evidence="1 4">BCC37</strain>
    </source>
</reference>
<proteinExistence type="predicted"/>
<name>A0A2X3YMY1_STRSA</name>
<dbReference type="Proteomes" id="UP000248534">
    <property type="component" value="Chromosome 1"/>
</dbReference>
<dbReference type="EMBL" id="RJND01000001">
    <property type="protein sequence ID" value="RSI54273.1"/>
    <property type="molecule type" value="Genomic_DNA"/>
</dbReference>
<dbReference type="RefSeq" id="WP_011837335.1">
    <property type="nucleotide sequence ID" value="NZ_CP071435.1"/>
</dbReference>
<evidence type="ECO:0000313" key="1">
    <source>
        <dbReference type="EMBL" id="RSI54273.1"/>
    </source>
</evidence>
<dbReference type="Proteomes" id="UP000280406">
    <property type="component" value="Unassembled WGS sequence"/>
</dbReference>
<accession>A0A2X3YMY1</accession>
<organism evidence="2 3">
    <name type="scientific">Streptococcus sanguinis</name>
    <dbReference type="NCBI Taxonomy" id="1305"/>
    <lineage>
        <taxon>Bacteria</taxon>
        <taxon>Bacillati</taxon>
        <taxon>Bacillota</taxon>
        <taxon>Bacilli</taxon>
        <taxon>Lactobacillales</taxon>
        <taxon>Streptococcaceae</taxon>
        <taxon>Streptococcus</taxon>
    </lineage>
</organism>
<evidence type="ECO:0000313" key="3">
    <source>
        <dbReference type="Proteomes" id="UP000248534"/>
    </source>
</evidence>
<reference evidence="2 3" key="1">
    <citation type="submission" date="2018-06" db="EMBL/GenBank/DDBJ databases">
        <authorList>
            <consortium name="Pathogen Informatics"/>
            <person name="Doyle S."/>
        </authorList>
    </citation>
    <scope>NUCLEOTIDE SEQUENCE [LARGE SCALE GENOMIC DNA]</scope>
    <source>
        <strain evidence="2 3">NCTC11086</strain>
    </source>
</reference>
<protein>
    <submittedName>
        <fullName evidence="2">Uncharacterized protein</fullName>
    </submittedName>
</protein>
<sequence length="97" mass="10606">MVNLRRIELTANNNLVELMKAQEREMIDALIQSEKSKVTAQSSLLAAWLAEQKLQMSDFATATLNNSLKGGFSGNAATAATNYLTNIPQPNLQTPIK</sequence>
<evidence type="ECO:0000313" key="4">
    <source>
        <dbReference type="Proteomes" id="UP000280406"/>
    </source>
</evidence>
<evidence type="ECO:0000313" key="2">
    <source>
        <dbReference type="EMBL" id="SQF70786.1"/>
    </source>
</evidence>
<dbReference type="EMBL" id="LS483364">
    <property type="protein sequence ID" value="SQF70786.1"/>
    <property type="molecule type" value="Genomic_DNA"/>
</dbReference>
<gene>
    <name evidence="1" type="ORF">D8869_01820</name>
    <name evidence="2" type="ORF">NCTC11086_00652</name>
</gene>
<dbReference type="AlphaFoldDB" id="A0A2X3YMY1"/>